<sequence length="93" mass="10345">MAVFERQVLGLLQRDPKGMPLELLLDLLQYTTTNPRFDSSPEELEAYLAHLQSQGAVAWEPVSQQWRALRKPTPPAYTPRKTSPKPSTAAAAA</sequence>
<gene>
    <name evidence="2" type="ORF">HaLaN_07672</name>
</gene>
<protein>
    <submittedName>
        <fullName evidence="2">Uncharacterized protein</fullName>
    </submittedName>
</protein>
<feature type="compositionally biased region" description="Low complexity" evidence="1">
    <location>
        <begin position="84"/>
        <end position="93"/>
    </location>
</feature>
<evidence type="ECO:0000313" key="2">
    <source>
        <dbReference type="EMBL" id="GFH12048.1"/>
    </source>
</evidence>
<comment type="caution">
    <text evidence="2">The sequence shown here is derived from an EMBL/GenBank/DDBJ whole genome shotgun (WGS) entry which is preliminary data.</text>
</comment>
<feature type="non-terminal residue" evidence="2">
    <location>
        <position position="93"/>
    </location>
</feature>
<evidence type="ECO:0000256" key="1">
    <source>
        <dbReference type="SAM" id="MobiDB-lite"/>
    </source>
</evidence>
<keyword evidence="3" id="KW-1185">Reference proteome</keyword>
<name>A0A699YWX5_HAELA</name>
<dbReference type="AlphaFoldDB" id="A0A699YWX5"/>
<dbReference type="EMBL" id="BLLF01000463">
    <property type="protein sequence ID" value="GFH12048.1"/>
    <property type="molecule type" value="Genomic_DNA"/>
</dbReference>
<evidence type="ECO:0000313" key="3">
    <source>
        <dbReference type="Proteomes" id="UP000485058"/>
    </source>
</evidence>
<proteinExistence type="predicted"/>
<organism evidence="2 3">
    <name type="scientific">Haematococcus lacustris</name>
    <name type="common">Green alga</name>
    <name type="synonym">Haematococcus pluvialis</name>
    <dbReference type="NCBI Taxonomy" id="44745"/>
    <lineage>
        <taxon>Eukaryota</taxon>
        <taxon>Viridiplantae</taxon>
        <taxon>Chlorophyta</taxon>
        <taxon>core chlorophytes</taxon>
        <taxon>Chlorophyceae</taxon>
        <taxon>CS clade</taxon>
        <taxon>Chlamydomonadales</taxon>
        <taxon>Haematococcaceae</taxon>
        <taxon>Haematococcus</taxon>
    </lineage>
</organism>
<accession>A0A699YWX5</accession>
<feature type="non-terminal residue" evidence="2">
    <location>
        <position position="1"/>
    </location>
</feature>
<reference evidence="2 3" key="1">
    <citation type="submission" date="2020-02" db="EMBL/GenBank/DDBJ databases">
        <title>Draft genome sequence of Haematococcus lacustris strain NIES-144.</title>
        <authorList>
            <person name="Morimoto D."/>
            <person name="Nakagawa S."/>
            <person name="Yoshida T."/>
            <person name="Sawayama S."/>
        </authorList>
    </citation>
    <scope>NUCLEOTIDE SEQUENCE [LARGE SCALE GENOMIC DNA]</scope>
    <source>
        <strain evidence="2 3">NIES-144</strain>
    </source>
</reference>
<feature type="region of interest" description="Disordered" evidence="1">
    <location>
        <begin position="70"/>
        <end position="93"/>
    </location>
</feature>
<dbReference type="Proteomes" id="UP000485058">
    <property type="component" value="Unassembled WGS sequence"/>
</dbReference>